<reference evidence="1" key="1">
    <citation type="submission" date="2020-06" db="EMBL/GenBank/DDBJ databases">
        <authorList>
            <person name="Dong N."/>
        </authorList>
    </citation>
    <scope>NUCLEOTIDE SEQUENCE</scope>
    <source>
        <strain evidence="1">R1692</strain>
    </source>
</reference>
<name>A0ABT7NTP1_9SPHI</name>
<dbReference type="Gene3D" id="3.40.630.40">
    <property type="entry name" value="Zn-dependent exopeptidases"/>
    <property type="match status" value="1"/>
</dbReference>
<dbReference type="EMBL" id="JACAGK010000104">
    <property type="protein sequence ID" value="MDM1050506.1"/>
    <property type="molecule type" value="Genomic_DNA"/>
</dbReference>
<keyword evidence="2" id="KW-1185">Reference proteome</keyword>
<dbReference type="Pfam" id="PF05013">
    <property type="entry name" value="FGase"/>
    <property type="match status" value="1"/>
</dbReference>
<sequence length="258" mass="30260">MTKYHINQVDSPFWAFAIHDGHQIEEELMPYMRLSETERLREEDPFTAAMAELPINQFIVGSSRFQLDINRNLENAIYLTPEQAWGLHVWNQLPEAEVNRLQKEHAMIYQEIEALIERTIAQFGFFFIFDIHSYNAKREGPTEEIDKDANPQINLGTAFIQPKWRHLIDLFSESFQKETLEGETIDIRENVKFKGGYLNQHLNNQFGQSGCVISIEFRKDFMDEWTGVPDPSKITACKQLLLNSLKTLTHYFENDRKE</sequence>
<protein>
    <submittedName>
        <fullName evidence="1">N-formylglutamate amidohydrolase</fullName>
    </submittedName>
</protein>
<accession>A0ABT7NTP1</accession>
<dbReference type="RefSeq" id="WP_286652491.1">
    <property type="nucleotide sequence ID" value="NZ_JACAGK010000104.1"/>
</dbReference>
<dbReference type="Proteomes" id="UP001170954">
    <property type="component" value="Unassembled WGS sequence"/>
</dbReference>
<comment type="caution">
    <text evidence="1">The sequence shown here is derived from an EMBL/GenBank/DDBJ whole genome shotgun (WGS) entry which is preliminary data.</text>
</comment>
<reference evidence="1" key="2">
    <citation type="journal article" date="2022" name="Sci. Total Environ.">
        <title>Prevalence, transmission, and molecular epidemiology of tet(X)-positive bacteria among humans, animals, and environmental niches in China: An epidemiological, and genomic-based study.</title>
        <authorList>
            <person name="Dong N."/>
            <person name="Zeng Y."/>
            <person name="Cai C."/>
            <person name="Sun C."/>
            <person name="Lu J."/>
            <person name="Liu C."/>
            <person name="Zhou H."/>
            <person name="Sun Q."/>
            <person name="Shu L."/>
            <person name="Wang H."/>
            <person name="Wang Y."/>
            <person name="Wang S."/>
            <person name="Wu C."/>
            <person name="Chan E.W."/>
            <person name="Chen G."/>
            <person name="Shen Z."/>
            <person name="Chen S."/>
            <person name="Zhang R."/>
        </authorList>
    </citation>
    <scope>NUCLEOTIDE SEQUENCE</scope>
    <source>
        <strain evidence="1">R1692</strain>
    </source>
</reference>
<evidence type="ECO:0000313" key="1">
    <source>
        <dbReference type="EMBL" id="MDM1050506.1"/>
    </source>
</evidence>
<dbReference type="SUPFAM" id="SSF53187">
    <property type="entry name" value="Zn-dependent exopeptidases"/>
    <property type="match status" value="1"/>
</dbReference>
<gene>
    <name evidence="1" type="ORF">HX018_19905</name>
</gene>
<evidence type="ECO:0000313" key="2">
    <source>
        <dbReference type="Proteomes" id="UP001170954"/>
    </source>
</evidence>
<dbReference type="InterPro" id="IPR007709">
    <property type="entry name" value="N-FG_amidohydro"/>
</dbReference>
<proteinExistence type="predicted"/>
<organism evidence="1 2">
    <name type="scientific">Sphingobacterium hotanense</name>
    <dbReference type="NCBI Taxonomy" id="649196"/>
    <lineage>
        <taxon>Bacteria</taxon>
        <taxon>Pseudomonadati</taxon>
        <taxon>Bacteroidota</taxon>
        <taxon>Sphingobacteriia</taxon>
        <taxon>Sphingobacteriales</taxon>
        <taxon>Sphingobacteriaceae</taxon>
        <taxon>Sphingobacterium</taxon>
    </lineage>
</organism>